<evidence type="ECO:0000313" key="3">
    <source>
        <dbReference type="Proteomes" id="UP001151760"/>
    </source>
</evidence>
<evidence type="ECO:0000313" key="2">
    <source>
        <dbReference type="EMBL" id="GJU10082.1"/>
    </source>
</evidence>
<accession>A0ABQ5JET4</accession>
<reference evidence="2" key="2">
    <citation type="submission" date="2022-01" db="EMBL/GenBank/DDBJ databases">
        <authorList>
            <person name="Yamashiro T."/>
            <person name="Shiraishi A."/>
            <person name="Satake H."/>
            <person name="Nakayama K."/>
        </authorList>
    </citation>
    <scope>NUCLEOTIDE SEQUENCE</scope>
</reference>
<proteinExistence type="predicted"/>
<name>A0ABQ5JET4_9ASTR</name>
<keyword evidence="3" id="KW-1185">Reference proteome</keyword>
<feature type="region of interest" description="Disordered" evidence="1">
    <location>
        <begin position="15"/>
        <end position="43"/>
    </location>
</feature>
<organism evidence="2 3">
    <name type="scientific">Tanacetum coccineum</name>
    <dbReference type="NCBI Taxonomy" id="301880"/>
    <lineage>
        <taxon>Eukaryota</taxon>
        <taxon>Viridiplantae</taxon>
        <taxon>Streptophyta</taxon>
        <taxon>Embryophyta</taxon>
        <taxon>Tracheophyta</taxon>
        <taxon>Spermatophyta</taxon>
        <taxon>Magnoliopsida</taxon>
        <taxon>eudicotyledons</taxon>
        <taxon>Gunneridae</taxon>
        <taxon>Pentapetalae</taxon>
        <taxon>asterids</taxon>
        <taxon>campanulids</taxon>
        <taxon>Asterales</taxon>
        <taxon>Asteraceae</taxon>
        <taxon>Asteroideae</taxon>
        <taxon>Anthemideae</taxon>
        <taxon>Anthemidinae</taxon>
        <taxon>Tanacetum</taxon>
    </lineage>
</organism>
<dbReference type="EMBL" id="BQNB010021789">
    <property type="protein sequence ID" value="GJU10082.1"/>
    <property type="molecule type" value="Genomic_DNA"/>
</dbReference>
<comment type="caution">
    <text evidence="2">The sequence shown here is derived from an EMBL/GenBank/DDBJ whole genome shotgun (WGS) entry which is preliminary data.</text>
</comment>
<protein>
    <recommendedName>
        <fullName evidence="4">Ribosomal protein L2</fullName>
    </recommendedName>
</protein>
<gene>
    <name evidence="2" type="ORF">Tco_1132478</name>
</gene>
<sequence length="279" mass="31211">MFSLMKIMPPKMRTRSAGQPVAVSRGGGTGERVGKGGRGRPRRGGLLASISGLLSRSFSYRRQSVVMIPILVVPRISALAGCDRLVSEPLVIQKQLAMPSHFHKKFCWGTVFATGRRSFIEPETGLRMKRTNRRTRVPIGLYPCHIEEKMTIKEVKGELVMEWKTKNIGSSYALDKPNPGVESRTNPDIAYNFDLWKHAKSKRRGREAAIGMSWYDFRAWFMGSCVQATRWVLEPHDLAYECGSLDHFSLISPIGNQASGKQELIGIFISGKNMGTPKQ</sequence>
<evidence type="ECO:0008006" key="4">
    <source>
        <dbReference type="Google" id="ProtNLM"/>
    </source>
</evidence>
<reference evidence="2" key="1">
    <citation type="journal article" date="2022" name="Int. J. Mol. Sci.">
        <title>Draft Genome of Tanacetum Coccineum: Genomic Comparison of Closely Related Tanacetum-Family Plants.</title>
        <authorList>
            <person name="Yamashiro T."/>
            <person name="Shiraishi A."/>
            <person name="Nakayama K."/>
            <person name="Satake H."/>
        </authorList>
    </citation>
    <scope>NUCLEOTIDE SEQUENCE</scope>
</reference>
<dbReference type="Proteomes" id="UP001151760">
    <property type="component" value="Unassembled WGS sequence"/>
</dbReference>
<evidence type="ECO:0000256" key="1">
    <source>
        <dbReference type="SAM" id="MobiDB-lite"/>
    </source>
</evidence>